<accession>A0ABR4AUP9</accession>
<reference evidence="2 3" key="1">
    <citation type="submission" date="2024-09" db="EMBL/GenBank/DDBJ databases">
        <title>Rethinking Asexuality: The Enigmatic Case of Functional Sexual Genes in Lepraria (Stereocaulaceae).</title>
        <authorList>
            <person name="Doellman M."/>
            <person name="Sun Y."/>
            <person name="Barcenas-Pena A."/>
            <person name="Lumbsch H.T."/>
            <person name="Grewe F."/>
        </authorList>
    </citation>
    <scope>NUCLEOTIDE SEQUENCE [LARGE SCALE GENOMIC DNA]</scope>
    <source>
        <strain evidence="2 3">Grewe 0041</strain>
    </source>
</reference>
<keyword evidence="3" id="KW-1185">Reference proteome</keyword>
<sequence>MPRFQGHRTSILFLTSLLNTCIASPQVLPSMTITTPTCTYSYQETSEATIPPSYLEYNITHPASTKIIANITKPSASQYQVSLTTYKDYIQCEFFTYDRVNKTFTDGDNGRISSDFRVSDTNHSAGVVWSLENPAPIVNLTATAKSTGIRSYGVKYWVHVVWAGAVMAVLVL</sequence>
<organism evidence="2 3">
    <name type="scientific">Lepraria finkii</name>
    <dbReference type="NCBI Taxonomy" id="1340010"/>
    <lineage>
        <taxon>Eukaryota</taxon>
        <taxon>Fungi</taxon>
        <taxon>Dikarya</taxon>
        <taxon>Ascomycota</taxon>
        <taxon>Pezizomycotina</taxon>
        <taxon>Lecanoromycetes</taxon>
        <taxon>OSLEUM clade</taxon>
        <taxon>Lecanoromycetidae</taxon>
        <taxon>Lecanorales</taxon>
        <taxon>Lecanorineae</taxon>
        <taxon>Stereocaulaceae</taxon>
        <taxon>Lepraria</taxon>
    </lineage>
</organism>
<evidence type="ECO:0000313" key="3">
    <source>
        <dbReference type="Proteomes" id="UP001590951"/>
    </source>
</evidence>
<keyword evidence="1" id="KW-0732">Signal</keyword>
<evidence type="ECO:0000256" key="1">
    <source>
        <dbReference type="SAM" id="SignalP"/>
    </source>
</evidence>
<dbReference type="EMBL" id="JBHFEH010000066">
    <property type="protein sequence ID" value="KAL2049316.1"/>
    <property type="molecule type" value="Genomic_DNA"/>
</dbReference>
<evidence type="ECO:0000313" key="2">
    <source>
        <dbReference type="EMBL" id="KAL2049316.1"/>
    </source>
</evidence>
<feature type="chain" id="PRO_5046421304" evidence="1">
    <location>
        <begin position="24"/>
        <end position="172"/>
    </location>
</feature>
<name>A0ABR4AUP9_9LECA</name>
<dbReference type="Proteomes" id="UP001590951">
    <property type="component" value="Unassembled WGS sequence"/>
</dbReference>
<gene>
    <name evidence="2" type="ORF">ABVK25_010413</name>
</gene>
<comment type="caution">
    <text evidence="2">The sequence shown here is derived from an EMBL/GenBank/DDBJ whole genome shotgun (WGS) entry which is preliminary data.</text>
</comment>
<proteinExistence type="predicted"/>
<feature type="signal peptide" evidence="1">
    <location>
        <begin position="1"/>
        <end position="23"/>
    </location>
</feature>
<protein>
    <submittedName>
        <fullName evidence="2">Uncharacterized protein</fullName>
    </submittedName>
</protein>